<evidence type="ECO:0000256" key="1">
    <source>
        <dbReference type="ARBA" id="ARBA00004651"/>
    </source>
</evidence>
<feature type="transmembrane region" description="Helical" evidence="7">
    <location>
        <begin position="371"/>
        <end position="395"/>
    </location>
</feature>
<organism evidence="9 10">
    <name type="scientific">Streptomyces smyrnaeus</name>
    <dbReference type="NCBI Taxonomy" id="1387713"/>
    <lineage>
        <taxon>Bacteria</taxon>
        <taxon>Bacillati</taxon>
        <taxon>Actinomycetota</taxon>
        <taxon>Actinomycetes</taxon>
        <taxon>Kitasatosporales</taxon>
        <taxon>Streptomycetaceae</taxon>
        <taxon>Streptomyces</taxon>
    </lineage>
</organism>
<keyword evidence="4 7" id="KW-0472">Membrane</keyword>
<evidence type="ECO:0000256" key="2">
    <source>
        <dbReference type="ARBA" id="ARBA00022692"/>
    </source>
</evidence>
<dbReference type="SUPFAM" id="SSF103473">
    <property type="entry name" value="MFS general substrate transporter"/>
    <property type="match status" value="1"/>
</dbReference>
<gene>
    <name evidence="9" type="ORF">JW613_03590</name>
</gene>
<protein>
    <submittedName>
        <fullName evidence="9">MFS transporter</fullName>
    </submittedName>
</protein>
<evidence type="ECO:0000256" key="7">
    <source>
        <dbReference type="SAM" id="Phobius"/>
    </source>
</evidence>
<feature type="region of interest" description="Disordered" evidence="6">
    <location>
        <begin position="503"/>
        <end position="559"/>
    </location>
</feature>
<dbReference type="Gene3D" id="1.20.1720.10">
    <property type="entry name" value="Multidrug resistance protein D"/>
    <property type="match status" value="1"/>
</dbReference>
<accession>A0ABS3XPT3</accession>
<feature type="transmembrane region" description="Helical" evidence="7">
    <location>
        <begin position="55"/>
        <end position="73"/>
    </location>
</feature>
<evidence type="ECO:0000256" key="4">
    <source>
        <dbReference type="ARBA" id="ARBA00023136"/>
    </source>
</evidence>
<feature type="transmembrane region" description="Helical" evidence="7">
    <location>
        <begin position="476"/>
        <end position="495"/>
    </location>
</feature>
<feature type="transmembrane region" description="Helical" evidence="7">
    <location>
        <begin position="279"/>
        <end position="303"/>
    </location>
</feature>
<feature type="transmembrane region" description="Helical" evidence="7">
    <location>
        <begin position="165"/>
        <end position="184"/>
    </location>
</feature>
<keyword evidence="5" id="KW-0046">Antibiotic resistance</keyword>
<evidence type="ECO:0000256" key="5">
    <source>
        <dbReference type="ARBA" id="ARBA00023251"/>
    </source>
</evidence>
<dbReference type="Gene3D" id="1.20.1250.20">
    <property type="entry name" value="MFS general substrate transporter like domains"/>
    <property type="match status" value="1"/>
</dbReference>
<feature type="transmembrane region" description="Helical" evidence="7">
    <location>
        <begin position="231"/>
        <end position="249"/>
    </location>
</feature>
<evidence type="ECO:0000259" key="8">
    <source>
        <dbReference type="PROSITE" id="PS50850"/>
    </source>
</evidence>
<dbReference type="InterPro" id="IPR036259">
    <property type="entry name" value="MFS_trans_sf"/>
</dbReference>
<feature type="domain" description="Major facilitator superfamily (MFS) profile" evidence="8">
    <location>
        <begin position="13"/>
        <end position="499"/>
    </location>
</feature>
<feature type="transmembrane region" description="Helical" evidence="7">
    <location>
        <begin position="315"/>
        <end position="334"/>
    </location>
</feature>
<dbReference type="PANTHER" id="PTHR42718">
    <property type="entry name" value="MAJOR FACILITATOR SUPERFAMILY MULTIDRUG TRANSPORTER MFSC"/>
    <property type="match status" value="1"/>
</dbReference>
<evidence type="ECO:0000313" key="10">
    <source>
        <dbReference type="Proteomes" id="UP000721954"/>
    </source>
</evidence>
<keyword evidence="3 7" id="KW-1133">Transmembrane helix</keyword>
<dbReference type="InterPro" id="IPR020846">
    <property type="entry name" value="MFS_dom"/>
</dbReference>
<dbReference type="CDD" id="cd17321">
    <property type="entry name" value="MFS_MMR_MDR_like"/>
    <property type="match status" value="1"/>
</dbReference>
<dbReference type="RefSeq" id="WP_209209265.1">
    <property type="nucleotide sequence ID" value="NZ_JAFFZM010000002.1"/>
</dbReference>
<evidence type="ECO:0000313" key="9">
    <source>
        <dbReference type="EMBL" id="MBO8197400.1"/>
    </source>
</evidence>
<feature type="transmembrane region" description="Helical" evidence="7">
    <location>
        <begin position="80"/>
        <end position="98"/>
    </location>
</feature>
<sequence>MSDKHTQHGKWWPLAGLSLGAFMLLIDVTIVNTALPRMATSLDASFTSLQWVVDIYAVALAALLLVTGSLADLHGRRRVFVCGLALFGLASLACGLAPDAGTLIAARAVQGAGAAAVFAANAPLITATYQGRDRGVAFGVWGAVNGAAAGCGLALGGVLTEYVNWRAIFFVNVPLTLVALWITFRTVRESRAPRRAGARVDWAGAVLFTLSATALTYGLVRGGDAGWSDRLAVWALLGAMATGAGFVLVEHVRGAAHARGERSGPAPLLDLALLRNRSFAVLMGTALLTQAAAFAHFVYSALWMQSVLGMSPLRAGLAALSMAVVSFLVASVFGGRLQRMRPQYPLGVGVLVIGLGALAETLVAPGSSWTALLPGFVLIGIGVGMALTVLISAALGAVPPERAGVASGAVNTFRQLGYALGIAVLGTVFASRVHEVLTGHGVPSAAAEAAGGGRAREVGVPTQLTREAFAAGLDRIFVICGVTALVAGVAVLLFVRGRAATEHHPAEPGRPSGHEAAAGQADGPGQADADGDEVAAGGVLGAAGHVEGDARRPVHSSGS</sequence>
<comment type="subcellular location">
    <subcellularLocation>
        <location evidence="1">Cell membrane</location>
        <topology evidence="1">Multi-pass membrane protein</topology>
    </subcellularLocation>
</comment>
<keyword evidence="2 7" id="KW-0812">Transmembrane</keyword>
<dbReference type="EMBL" id="JAFFZM010000002">
    <property type="protein sequence ID" value="MBO8197400.1"/>
    <property type="molecule type" value="Genomic_DNA"/>
</dbReference>
<feature type="transmembrane region" description="Helical" evidence="7">
    <location>
        <begin position="12"/>
        <end position="35"/>
    </location>
</feature>
<feature type="transmembrane region" description="Helical" evidence="7">
    <location>
        <begin position="196"/>
        <end position="219"/>
    </location>
</feature>
<dbReference type="GeneID" id="96257675"/>
<feature type="transmembrane region" description="Helical" evidence="7">
    <location>
        <begin position="104"/>
        <end position="124"/>
    </location>
</feature>
<dbReference type="Pfam" id="PF07690">
    <property type="entry name" value="MFS_1"/>
    <property type="match status" value="1"/>
</dbReference>
<feature type="transmembrane region" description="Helical" evidence="7">
    <location>
        <begin position="416"/>
        <end position="434"/>
    </location>
</feature>
<feature type="compositionally biased region" description="Low complexity" evidence="6">
    <location>
        <begin position="516"/>
        <end position="545"/>
    </location>
</feature>
<keyword evidence="10" id="KW-1185">Reference proteome</keyword>
<feature type="transmembrane region" description="Helical" evidence="7">
    <location>
        <begin position="136"/>
        <end position="159"/>
    </location>
</feature>
<comment type="caution">
    <text evidence="9">The sequence shown here is derived from an EMBL/GenBank/DDBJ whole genome shotgun (WGS) entry which is preliminary data.</text>
</comment>
<name>A0ABS3XPT3_9ACTN</name>
<dbReference type="Proteomes" id="UP000721954">
    <property type="component" value="Unassembled WGS sequence"/>
</dbReference>
<proteinExistence type="predicted"/>
<dbReference type="PRINTS" id="PR01036">
    <property type="entry name" value="TCRTETB"/>
</dbReference>
<dbReference type="InterPro" id="IPR011701">
    <property type="entry name" value="MFS"/>
</dbReference>
<evidence type="ECO:0000256" key="3">
    <source>
        <dbReference type="ARBA" id="ARBA00022989"/>
    </source>
</evidence>
<evidence type="ECO:0000256" key="6">
    <source>
        <dbReference type="SAM" id="MobiDB-lite"/>
    </source>
</evidence>
<reference evidence="9 10" key="1">
    <citation type="submission" date="2021-02" db="EMBL/GenBank/DDBJ databases">
        <title>Streptomyces spirodelae sp. nov., isolated from duckweed.</title>
        <authorList>
            <person name="Saimee Y."/>
            <person name="Duangmal K."/>
        </authorList>
    </citation>
    <scope>NUCLEOTIDE SEQUENCE [LARGE SCALE GENOMIC DNA]</scope>
    <source>
        <strain evidence="9 10">DSM 42105</strain>
    </source>
</reference>
<dbReference type="PROSITE" id="PS50850">
    <property type="entry name" value="MFS"/>
    <property type="match status" value="1"/>
</dbReference>
<dbReference type="PANTHER" id="PTHR42718:SF49">
    <property type="entry name" value="EXPORT PROTEIN"/>
    <property type="match status" value="1"/>
</dbReference>
<feature type="transmembrane region" description="Helical" evidence="7">
    <location>
        <begin position="346"/>
        <end position="365"/>
    </location>
</feature>